<dbReference type="Gene3D" id="3.30.40.10">
    <property type="entry name" value="Zinc/RING finger domain, C3HC4 (zinc finger)"/>
    <property type="match status" value="1"/>
</dbReference>
<dbReference type="EMBL" id="OU503039">
    <property type="protein sequence ID" value="CAI9759898.1"/>
    <property type="molecule type" value="Genomic_DNA"/>
</dbReference>
<keyword evidence="1" id="KW-0862">Zinc</keyword>
<evidence type="ECO:0000313" key="4">
    <source>
        <dbReference type="Proteomes" id="UP000834106"/>
    </source>
</evidence>
<dbReference type="PROSITE" id="PS50089">
    <property type="entry name" value="ZF_RING_2"/>
    <property type="match status" value="1"/>
</dbReference>
<evidence type="ECO:0000256" key="1">
    <source>
        <dbReference type="PROSITE-ProRule" id="PRU00175"/>
    </source>
</evidence>
<dbReference type="InterPro" id="IPR001841">
    <property type="entry name" value="Znf_RING"/>
</dbReference>
<dbReference type="Pfam" id="PF13639">
    <property type="entry name" value="zf-RING_2"/>
    <property type="match status" value="1"/>
</dbReference>
<accession>A0AAD2DPP2</accession>
<reference evidence="3" key="1">
    <citation type="submission" date="2023-05" db="EMBL/GenBank/DDBJ databases">
        <authorList>
            <person name="Huff M."/>
        </authorList>
    </citation>
    <scope>NUCLEOTIDE SEQUENCE</scope>
</reference>
<dbReference type="InterPro" id="IPR044249">
    <property type="entry name" value="XERICO-like"/>
</dbReference>
<feature type="domain" description="RING-type" evidence="2">
    <location>
        <begin position="137"/>
        <end position="179"/>
    </location>
</feature>
<evidence type="ECO:0000259" key="2">
    <source>
        <dbReference type="PROSITE" id="PS50089"/>
    </source>
</evidence>
<evidence type="ECO:0000313" key="3">
    <source>
        <dbReference type="EMBL" id="CAI9759898.1"/>
    </source>
</evidence>
<keyword evidence="1" id="KW-0479">Metal-binding</keyword>
<dbReference type="GO" id="GO:0008270">
    <property type="term" value="F:zinc ion binding"/>
    <property type="evidence" value="ECO:0007669"/>
    <property type="project" value="UniProtKB-KW"/>
</dbReference>
<protein>
    <recommendedName>
        <fullName evidence="2">RING-type domain-containing protein</fullName>
    </recommendedName>
</protein>
<dbReference type="PANTHER" id="PTHR47258:SF1">
    <property type="entry name" value="E3 UBIQUITIN-PROTEIN LIGASE XERICO-RELATED"/>
    <property type="match status" value="1"/>
</dbReference>
<sequence length="194" mass="22221">MTSGVFDCVNTKEQTLIYHCQYLSKSSSFLFSTKNLNICYKSKMGLSSYSTPADVGVFCVILVNTAISISIFKDIFCSILHVMGIHIASREELSLESSDSIECRRTASELYVEEFQSQTPTIRYDSMFIRDCPKEECSVCLSEFKQYAEVNRLSCGHVFHKSCLEKWLKYWNVTCPLCRNHMMPQEVEDDACPM</sequence>
<keyword evidence="4" id="KW-1185">Reference proteome</keyword>
<dbReference type="InterPro" id="IPR013083">
    <property type="entry name" value="Znf_RING/FYVE/PHD"/>
</dbReference>
<dbReference type="AlphaFoldDB" id="A0AAD2DPP2"/>
<dbReference type="SMART" id="SM00184">
    <property type="entry name" value="RING"/>
    <property type="match status" value="1"/>
</dbReference>
<gene>
    <name evidence="3" type="ORF">FPE_LOCUS7328</name>
</gene>
<organism evidence="3 4">
    <name type="scientific">Fraxinus pennsylvanica</name>
    <dbReference type="NCBI Taxonomy" id="56036"/>
    <lineage>
        <taxon>Eukaryota</taxon>
        <taxon>Viridiplantae</taxon>
        <taxon>Streptophyta</taxon>
        <taxon>Embryophyta</taxon>
        <taxon>Tracheophyta</taxon>
        <taxon>Spermatophyta</taxon>
        <taxon>Magnoliopsida</taxon>
        <taxon>eudicotyledons</taxon>
        <taxon>Gunneridae</taxon>
        <taxon>Pentapetalae</taxon>
        <taxon>asterids</taxon>
        <taxon>lamiids</taxon>
        <taxon>Lamiales</taxon>
        <taxon>Oleaceae</taxon>
        <taxon>Oleeae</taxon>
        <taxon>Fraxinus</taxon>
    </lineage>
</organism>
<proteinExistence type="predicted"/>
<dbReference type="Proteomes" id="UP000834106">
    <property type="component" value="Chromosome 4"/>
</dbReference>
<dbReference type="SUPFAM" id="SSF57850">
    <property type="entry name" value="RING/U-box"/>
    <property type="match status" value="1"/>
</dbReference>
<dbReference type="PANTHER" id="PTHR47258">
    <property type="match status" value="1"/>
</dbReference>
<name>A0AAD2DPP2_9LAMI</name>
<keyword evidence="1" id="KW-0863">Zinc-finger</keyword>